<name>A0ABZ2HVK4_9HYPH</name>
<dbReference type="RefSeq" id="WP_338607119.1">
    <property type="nucleotide sequence ID" value="NZ_CP146275.1"/>
</dbReference>
<keyword evidence="3" id="KW-1185">Reference proteome</keyword>
<sequence>MASGARQSGERIEWIVAAASVVLVLALAGFIGFEALTRSGGEPRVELALEDRLPIADSHVAKIKVRNRGYVTISDVVIEGVVALESGETETASVTLDYLPAEGKTEVGLGFSQEIDPERLTLRIAGYTYP</sequence>
<dbReference type="Proteomes" id="UP001369958">
    <property type="component" value="Chromosome"/>
</dbReference>
<evidence type="ECO:0000313" key="2">
    <source>
        <dbReference type="EMBL" id="WWT31654.1"/>
    </source>
</evidence>
<reference evidence="2 3" key="1">
    <citation type="submission" date="2024-02" db="EMBL/GenBank/DDBJ databases">
        <title>Complete genome sequence of Pelagibacterium nitratireducens ZH15.</title>
        <authorList>
            <person name="Zhao L.H."/>
        </authorList>
    </citation>
    <scope>NUCLEOTIDE SEQUENCE [LARGE SCALE GENOMIC DNA]</scope>
    <source>
        <strain evidence="2 3">ZH15</strain>
    </source>
</reference>
<keyword evidence="1" id="KW-1133">Transmembrane helix</keyword>
<organism evidence="2 3">
    <name type="scientific">Pelagibacterium nitratireducens</name>
    <dbReference type="NCBI Taxonomy" id="1046114"/>
    <lineage>
        <taxon>Bacteria</taxon>
        <taxon>Pseudomonadati</taxon>
        <taxon>Pseudomonadota</taxon>
        <taxon>Alphaproteobacteria</taxon>
        <taxon>Hyphomicrobiales</taxon>
        <taxon>Devosiaceae</taxon>
        <taxon>Pelagibacterium</taxon>
    </lineage>
</organism>
<keyword evidence="1" id="KW-0472">Membrane</keyword>
<keyword evidence="1" id="KW-0812">Transmembrane</keyword>
<evidence type="ECO:0008006" key="4">
    <source>
        <dbReference type="Google" id="ProtNLM"/>
    </source>
</evidence>
<feature type="transmembrane region" description="Helical" evidence="1">
    <location>
        <begin position="12"/>
        <end position="33"/>
    </location>
</feature>
<accession>A0ABZ2HVK4</accession>
<gene>
    <name evidence="2" type="ORF">V6617_11555</name>
</gene>
<evidence type="ECO:0000256" key="1">
    <source>
        <dbReference type="SAM" id="Phobius"/>
    </source>
</evidence>
<dbReference type="EMBL" id="CP146275">
    <property type="protein sequence ID" value="WWT31654.1"/>
    <property type="molecule type" value="Genomic_DNA"/>
</dbReference>
<proteinExistence type="predicted"/>
<evidence type="ECO:0000313" key="3">
    <source>
        <dbReference type="Proteomes" id="UP001369958"/>
    </source>
</evidence>
<protein>
    <recommendedName>
        <fullName evidence="4">TIGR02588 family protein</fullName>
    </recommendedName>
</protein>